<keyword evidence="2" id="KW-0813">Transport</keyword>
<dbReference type="Gene3D" id="1.20.1250.20">
    <property type="entry name" value="MFS general substrate transporter like domains"/>
    <property type="match status" value="1"/>
</dbReference>
<feature type="domain" description="Major facilitator superfamily (MFS) profile" evidence="8">
    <location>
        <begin position="1"/>
        <end position="396"/>
    </location>
</feature>
<keyword evidence="6 7" id="KW-0472">Membrane</keyword>
<evidence type="ECO:0000256" key="4">
    <source>
        <dbReference type="ARBA" id="ARBA00022692"/>
    </source>
</evidence>
<feature type="transmembrane region" description="Helical" evidence="7">
    <location>
        <begin position="133"/>
        <end position="154"/>
    </location>
</feature>
<evidence type="ECO:0000313" key="9">
    <source>
        <dbReference type="EMBL" id="KAB2331474.1"/>
    </source>
</evidence>
<feature type="transmembrane region" description="Helical" evidence="7">
    <location>
        <begin position="343"/>
        <end position="366"/>
    </location>
</feature>
<evidence type="ECO:0000259" key="8">
    <source>
        <dbReference type="PROSITE" id="PS50850"/>
    </source>
</evidence>
<dbReference type="InterPro" id="IPR036259">
    <property type="entry name" value="MFS_trans_sf"/>
</dbReference>
<dbReference type="OrthoDB" id="5338069at2"/>
<dbReference type="InterPro" id="IPR020846">
    <property type="entry name" value="MFS_dom"/>
</dbReference>
<dbReference type="GO" id="GO:0022857">
    <property type="term" value="F:transmembrane transporter activity"/>
    <property type="evidence" value="ECO:0007669"/>
    <property type="project" value="InterPro"/>
</dbReference>
<dbReference type="GO" id="GO:0005886">
    <property type="term" value="C:plasma membrane"/>
    <property type="evidence" value="ECO:0007669"/>
    <property type="project" value="UniProtKB-SubCell"/>
</dbReference>
<organism evidence="9 10">
    <name type="scientific">Bacillus mesophilum</name>
    <dbReference type="NCBI Taxonomy" id="1071718"/>
    <lineage>
        <taxon>Bacteria</taxon>
        <taxon>Bacillati</taxon>
        <taxon>Bacillota</taxon>
        <taxon>Bacilli</taxon>
        <taxon>Bacillales</taxon>
        <taxon>Bacillaceae</taxon>
        <taxon>Bacillus</taxon>
    </lineage>
</organism>
<feature type="transmembrane region" description="Helical" evidence="7">
    <location>
        <begin position="160"/>
        <end position="182"/>
    </location>
</feature>
<dbReference type="InterPro" id="IPR001958">
    <property type="entry name" value="Tet-R_TetA/multi-R_MdtG-like"/>
</dbReference>
<feature type="transmembrane region" description="Helical" evidence="7">
    <location>
        <begin position="240"/>
        <end position="261"/>
    </location>
</feature>
<comment type="subcellular location">
    <subcellularLocation>
        <location evidence="1">Cell membrane</location>
        <topology evidence="1">Multi-pass membrane protein</topology>
    </subcellularLocation>
</comment>
<accession>A0A7V7UUD3</accession>
<dbReference type="PRINTS" id="PR01035">
    <property type="entry name" value="TCRTETA"/>
</dbReference>
<feature type="transmembrane region" description="Helical" evidence="7">
    <location>
        <begin position="282"/>
        <end position="302"/>
    </location>
</feature>
<evidence type="ECO:0000256" key="7">
    <source>
        <dbReference type="SAM" id="Phobius"/>
    </source>
</evidence>
<dbReference type="EMBL" id="WBOT01000005">
    <property type="protein sequence ID" value="KAB2331474.1"/>
    <property type="molecule type" value="Genomic_DNA"/>
</dbReference>
<evidence type="ECO:0000256" key="6">
    <source>
        <dbReference type="ARBA" id="ARBA00023136"/>
    </source>
</evidence>
<gene>
    <name evidence="9" type="ORF">F7732_15480</name>
</gene>
<comment type="caution">
    <text evidence="9">The sequence shown here is derived from an EMBL/GenBank/DDBJ whole genome shotgun (WGS) entry which is preliminary data.</text>
</comment>
<keyword evidence="10" id="KW-1185">Reference proteome</keyword>
<feature type="transmembrane region" description="Helical" evidence="7">
    <location>
        <begin position="372"/>
        <end position="390"/>
    </location>
</feature>
<dbReference type="InterPro" id="IPR011701">
    <property type="entry name" value="MFS"/>
</dbReference>
<reference evidence="9 10" key="1">
    <citation type="journal article" date="2014" name="Arch. Microbiol.">
        <title>Bacillus mesophilum sp. nov., strain IITR-54T, a novel 4-chlorobiphenyl dechlorinating bacterium.</title>
        <authorList>
            <person name="Manickam N."/>
            <person name="Singh N.K."/>
            <person name="Bajaj A."/>
            <person name="Kumar R.M."/>
            <person name="Kaur G."/>
            <person name="Kaur N."/>
            <person name="Bala M."/>
            <person name="Kumar A."/>
            <person name="Mayilraj S."/>
        </authorList>
    </citation>
    <scope>NUCLEOTIDE SEQUENCE [LARGE SCALE GENOMIC DNA]</scope>
    <source>
        <strain evidence="9 10">IITR-54</strain>
    </source>
</reference>
<protein>
    <submittedName>
        <fullName evidence="9">MFS transporter</fullName>
    </submittedName>
</protein>
<dbReference type="Pfam" id="PF07690">
    <property type="entry name" value="MFS_1"/>
    <property type="match status" value="1"/>
</dbReference>
<feature type="transmembrane region" description="Helical" evidence="7">
    <location>
        <begin position="208"/>
        <end position="228"/>
    </location>
</feature>
<dbReference type="SUPFAM" id="SSF103473">
    <property type="entry name" value="MFS general substrate transporter"/>
    <property type="match status" value="1"/>
</dbReference>
<dbReference type="PROSITE" id="PS50850">
    <property type="entry name" value="MFS"/>
    <property type="match status" value="1"/>
</dbReference>
<dbReference type="AlphaFoldDB" id="A0A7V7UUD3"/>
<keyword evidence="5 7" id="KW-1133">Transmembrane helix</keyword>
<feature type="transmembrane region" description="Helical" evidence="7">
    <location>
        <begin position="73"/>
        <end position="92"/>
    </location>
</feature>
<feature type="transmembrane region" description="Helical" evidence="7">
    <location>
        <begin position="308"/>
        <end position="331"/>
    </location>
</feature>
<name>A0A7V7UUD3_9BACI</name>
<evidence type="ECO:0000256" key="5">
    <source>
        <dbReference type="ARBA" id="ARBA00022989"/>
    </source>
</evidence>
<evidence type="ECO:0000313" key="10">
    <source>
        <dbReference type="Proteomes" id="UP000441354"/>
    </source>
</evidence>
<dbReference type="PANTHER" id="PTHR43414">
    <property type="entry name" value="MULTIDRUG RESISTANCE PROTEIN MDTG"/>
    <property type="match status" value="1"/>
</dbReference>
<keyword evidence="3" id="KW-1003">Cell membrane</keyword>
<evidence type="ECO:0000256" key="3">
    <source>
        <dbReference type="ARBA" id="ARBA00022475"/>
    </source>
</evidence>
<evidence type="ECO:0000256" key="2">
    <source>
        <dbReference type="ARBA" id="ARBA00022448"/>
    </source>
</evidence>
<evidence type="ECO:0000256" key="1">
    <source>
        <dbReference type="ARBA" id="ARBA00004651"/>
    </source>
</evidence>
<feature type="transmembrane region" description="Helical" evidence="7">
    <location>
        <begin position="98"/>
        <end position="121"/>
    </location>
</feature>
<dbReference type="Proteomes" id="UP000441354">
    <property type="component" value="Unassembled WGS sequence"/>
</dbReference>
<feature type="transmembrane region" description="Helical" evidence="7">
    <location>
        <begin position="44"/>
        <end position="66"/>
    </location>
</feature>
<proteinExistence type="predicted"/>
<sequence length="396" mass="43166">MIAAKKKVIGIAAITGAALLGDSMLIIALPVYWQEFGLTSLWQIGLLLSINRFIRLPINPLVGFFYQRFELRTGVLLALLIAVSTTAGYGFFNEFWLLFLMRLLWGVAWSLLRLGGFLTVAEVATEENTGNLVGLYNGLWGIGGLVGMLGGGILVDQTSILFVTSLFAAIGLVMVPAVFFLIPLSKVEQEEPPQVKTSKNWLTFDRGFILATGAMIGFIIFGLFASTLSTSIEAHYDNKWSAAGVTVGAATLAGFIQALRWGWDPFVAPKIGKMIDSSKTPVLYIIVPVLLGAILLFGLGFVQNIVPLFLLLLLFQFTSTIFVTTADTMAVKTASQTNKVKMMTAYTIVVDVGAALGPLVAFMLLGTYELAYVYYLAGLMFMMLGIGWVWRFKQSL</sequence>
<keyword evidence="4 7" id="KW-0812">Transmembrane</keyword>
<dbReference type="PANTHER" id="PTHR43414:SF6">
    <property type="entry name" value="MULTIDRUG RESISTANCE PROTEIN MDTG"/>
    <property type="match status" value="1"/>
</dbReference>